<name>A0ACC0JD17_CHOFU</name>
<organism evidence="1 2">
    <name type="scientific">Choristoneura fumiferana</name>
    <name type="common">Spruce budworm moth</name>
    <name type="synonym">Archips fumiferana</name>
    <dbReference type="NCBI Taxonomy" id="7141"/>
    <lineage>
        <taxon>Eukaryota</taxon>
        <taxon>Metazoa</taxon>
        <taxon>Ecdysozoa</taxon>
        <taxon>Arthropoda</taxon>
        <taxon>Hexapoda</taxon>
        <taxon>Insecta</taxon>
        <taxon>Pterygota</taxon>
        <taxon>Neoptera</taxon>
        <taxon>Endopterygota</taxon>
        <taxon>Lepidoptera</taxon>
        <taxon>Glossata</taxon>
        <taxon>Ditrysia</taxon>
        <taxon>Tortricoidea</taxon>
        <taxon>Tortricidae</taxon>
        <taxon>Tortricinae</taxon>
        <taxon>Choristoneura</taxon>
    </lineage>
</organism>
<accession>A0ACC0JD17</accession>
<gene>
    <name evidence="1" type="ORF">MSG28_009875</name>
</gene>
<dbReference type="Proteomes" id="UP001064048">
    <property type="component" value="Chromosome 16"/>
</dbReference>
<evidence type="ECO:0000313" key="1">
    <source>
        <dbReference type="EMBL" id="KAI8421969.1"/>
    </source>
</evidence>
<reference evidence="1 2" key="1">
    <citation type="journal article" date="2022" name="Genome Biol. Evol.">
        <title>The Spruce Budworm Genome: Reconstructing the Evolutionary History of Antifreeze Proteins.</title>
        <authorList>
            <person name="Beliveau C."/>
            <person name="Gagne P."/>
            <person name="Picq S."/>
            <person name="Vernygora O."/>
            <person name="Keeling C.I."/>
            <person name="Pinkney K."/>
            <person name="Doucet D."/>
            <person name="Wen F."/>
            <person name="Johnston J.S."/>
            <person name="Maaroufi H."/>
            <person name="Boyle B."/>
            <person name="Laroche J."/>
            <person name="Dewar K."/>
            <person name="Juretic N."/>
            <person name="Blackburn G."/>
            <person name="Nisole A."/>
            <person name="Brunet B."/>
            <person name="Brandao M."/>
            <person name="Lumley L."/>
            <person name="Duan J."/>
            <person name="Quan G."/>
            <person name="Lucarotti C.J."/>
            <person name="Roe A.D."/>
            <person name="Sperling F.A.H."/>
            <person name="Levesque R.C."/>
            <person name="Cusson M."/>
        </authorList>
    </citation>
    <scope>NUCLEOTIDE SEQUENCE [LARGE SCALE GENOMIC DNA]</scope>
    <source>
        <strain evidence="1">Glfc:IPQL:Cfum</strain>
    </source>
</reference>
<evidence type="ECO:0000313" key="2">
    <source>
        <dbReference type="Proteomes" id="UP001064048"/>
    </source>
</evidence>
<proteinExistence type="predicted"/>
<keyword evidence="2" id="KW-1185">Reference proteome</keyword>
<protein>
    <submittedName>
        <fullName evidence="1">Uncharacterized protein</fullName>
    </submittedName>
</protein>
<dbReference type="EMBL" id="CM046116">
    <property type="protein sequence ID" value="KAI8421969.1"/>
    <property type="molecule type" value="Genomic_DNA"/>
</dbReference>
<comment type="caution">
    <text evidence="1">The sequence shown here is derived from an EMBL/GenBank/DDBJ whole genome shotgun (WGS) entry which is preliminary data.</text>
</comment>
<sequence>MILDKDMATLPYDKVGWQDVVFRKDNVWLPAKIVDIHSSPRSYIIKDEYGTILRRNSSQLKPSFVNSNQPRQITIPQEIELSQLNQSIVPQEVEFSQHCNTNIGQHDQPEQSLDNCDDSQGRPRRVARPPSYLRDYVTDLSEREDKLPIAFNKSEASTIHTDSRYSSATHRHAARARKAQDLNCLRSCRINTSAGAQHTYIPINYNLLHQDELVYEVQIRGDEPGKNLNDLRKQIHELARDVPADEIEEFSGDISAELDILSLLSPYLLPPDACHPEQEADLKTHLVLSDQLNRYLTKMDSMFNTFKSGSVTRPDSEPYGLEDVVHVGRAVSIQDDAMTYLRHAQIDRLRVATLRLWPERFAYIFRRSVAVCHSGREYSYTCFVATRCGMGILELNLTAEELKDLDEIEESQEHNICNILVPSATPSSPGEPSQDIISKPGSPLLLD</sequence>